<feature type="region of interest" description="Disordered" evidence="1">
    <location>
        <begin position="424"/>
        <end position="452"/>
    </location>
</feature>
<dbReference type="RefSeq" id="XP_052949356.1">
    <property type="nucleotide sequence ID" value="XM_053087864.1"/>
</dbReference>
<sequence>MSMGGRNQIMALESGATALEVPLSLLQPQGGLATNPLQLDWSSYTNEIRAPLPAWPFVEGRSQWQSLNALCAAAESSRPPTFSLPPNPAVRVRFHENAHQASVILAASTTAARCAPMEIIGTVTFLDSGNLATVLHDLGLALGDTSAESNMPFSPFSTWAVEVLPSYDMARTRDDSATTARFVVAYTGPGRTDRTFVQFTLGAEDTKRLDGKLVGFIAQAEFLESLGFCFALMLLSAGICLELVCLRSVIDQRARLCPSAALHYQNDTPRVPSATVTPLRKPLRLVAPFQLSFTSSYSTPIPTYHFFHGDRATSVPLTPTMPRSAPSKYSAYSNDIELANMTTRPASMTRQQLIDALQNSKQETREMEASCKWSVLTIAFAGFLGVGFVGGMGLYAVDESTDRMSDMTGTQPSATVTVTVTFCPEEPRGPTTPSSRGRLQLGEPGENQDGGGLDCHAGVVSWKKPSAYHVEVDAATTSSKPTSVSTFTLDYITPTSTIPIRVQFTEDPRFGGTHEGT</sequence>
<dbReference type="EMBL" id="JAKWFO010000001">
    <property type="protein sequence ID" value="KAI9639579.1"/>
    <property type="molecule type" value="Genomic_DNA"/>
</dbReference>
<dbReference type="GeneID" id="77727069"/>
<keyword evidence="2" id="KW-0812">Transmembrane</keyword>
<name>A0AA38HHX6_9TREE</name>
<protein>
    <recommendedName>
        <fullName evidence="5">Transmembrane protein</fullName>
    </recommendedName>
</protein>
<organism evidence="3 4">
    <name type="scientific">Dioszegia hungarica</name>
    <dbReference type="NCBI Taxonomy" id="4972"/>
    <lineage>
        <taxon>Eukaryota</taxon>
        <taxon>Fungi</taxon>
        <taxon>Dikarya</taxon>
        <taxon>Basidiomycota</taxon>
        <taxon>Agaricomycotina</taxon>
        <taxon>Tremellomycetes</taxon>
        <taxon>Tremellales</taxon>
        <taxon>Bulleribasidiaceae</taxon>
        <taxon>Dioszegia</taxon>
    </lineage>
</organism>
<evidence type="ECO:0000256" key="1">
    <source>
        <dbReference type="SAM" id="MobiDB-lite"/>
    </source>
</evidence>
<keyword evidence="4" id="KW-1185">Reference proteome</keyword>
<feature type="transmembrane region" description="Helical" evidence="2">
    <location>
        <begin position="375"/>
        <end position="397"/>
    </location>
</feature>
<evidence type="ECO:0008006" key="5">
    <source>
        <dbReference type="Google" id="ProtNLM"/>
    </source>
</evidence>
<evidence type="ECO:0000313" key="4">
    <source>
        <dbReference type="Proteomes" id="UP001164286"/>
    </source>
</evidence>
<keyword evidence="2" id="KW-1133">Transmembrane helix</keyword>
<gene>
    <name evidence="3" type="ORF">MKK02DRAFT_29611</name>
</gene>
<evidence type="ECO:0000256" key="2">
    <source>
        <dbReference type="SAM" id="Phobius"/>
    </source>
</evidence>
<comment type="caution">
    <text evidence="3">The sequence shown here is derived from an EMBL/GenBank/DDBJ whole genome shotgun (WGS) entry which is preliminary data.</text>
</comment>
<feature type="transmembrane region" description="Helical" evidence="2">
    <location>
        <begin position="225"/>
        <end position="246"/>
    </location>
</feature>
<dbReference type="AlphaFoldDB" id="A0AA38HHX6"/>
<keyword evidence="2" id="KW-0472">Membrane</keyword>
<dbReference type="Proteomes" id="UP001164286">
    <property type="component" value="Unassembled WGS sequence"/>
</dbReference>
<accession>A0AA38HHX6</accession>
<proteinExistence type="predicted"/>
<evidence type="ECO:0000313" key="3">
    <source>
        <dbReference type="EMBL" id="KAI9639579.1"/>
    </source>
</evidence>
<reference evidence="3" key="1">
    <citation type="journal article" date="2022" name="G3 (Bethesda)">
        <title>High quality genome of the basidiomycete yeast Dioszegia hungarica PDD-24b-2 isolated from cloud water.</title>
        <authorList>
            <person name="Jarrige D."/>
            <person name="Haridas S."/>
            <person name="Bleykasten-Grosshans C."/>
            <person name="Joly M."/>
            <person name="Nadalig T."/>
            <person name="Sancelme M."/>
            <person name="Vuilleumier S."/>
            <person name="Grigoriev I.V."/>
            <person name="Amato P."/>
            <person name="Bringel F."/>
        </authorList>
    </citation>
    <scope>NUCLEOTIDE SEQUENCE</scope>
    <source>
        <strain evidence="3">PDD-24b-2</strain>
    </source>
</reference>